<reference evidence="3 4" key="1">
    <citation type="submission" date="2021-07" db="EMBL/GenBank/DDBJ databases">
        <title>Genome data of Colletotrichum spaethianum.</title>
        <authorList>
            <person name="Utami Y.D."/>
            <person name="Hiruma K."/>
        </authorList>
    </citation>
    <scope>NUCLEOTIDE SEQUENCE [LARGE SCALE GENOMIC DNA]</scope>
    <source>
        <strain evidence="3 4">MAFF 242679</strain>
    </source>
</reference>
<dbReference type="InterPro" id="IPR013094">
    <property type="entry name" value="AB_hydrolase_3"/>
</dbReference>
<dbReference type="Pfam" id="PF07859">
    <property type="entry name" value="Abhydrolase_3"/>
    <property type="match status" value="1"/>
</dbReference>
<evidence type="ECO:0000313" key="3">
    <source>
        <dbReference type="EMBL" id="GJC91057.1"/>
    </source>
</evidence>
<dbReference type="SUPFAM" id="SSF53474">
    <property type="entry name" value="alpha/beta-Hydrolases"/>
    <property type="match status" value="1"/>
</dbReference>
<dbReference type="Proteomes" id="UP001055172">
    <property type="component" value="Unassembled WGS sequence"/>
</dbReference>
<sequence>MEQLQKRIDEITINEYQITSIDGTTISVWRIAAHDDTSIPRPGVIHAHGGGFIRRQRNMRTVDPNGFSLKQLGDVWLEQSKVVLLYVEYHLATEMPFPAAATDVYLTFKWATDETNARKLGVDRNKIGLMGFSAGGNLALTAALMARDDGLSPPVCGLMLLYPMLDPNAKWEGHKAVPGKTEADVVADKAFLQHGWNAYLGPSENLQKYARLLLESFAGLPPTYLDVGGSDYFCEEVNQLKTTLENARVDLTWTEWPNMPHSFEGLRDPNEEVTQTVQMAQIKRHIFWQDVFAGPTM</sequence>
<proteinExistence type="predicted"/>
<dbReference type="PANTHER" id="PTHR48081">
    <property type="entry name" value="AB HYDROLASE SUPERFAMILY PROTEIN C4A8.06C"/>
    <property type="match status" value="1"/>
</dbReference>
<organism evidence="3 4">
    <name type="scientific">Colletotrichum liriopes</name>
    <dbReference type="NCBI Taxonomy" id="708192"/>
    <lineage>
        <taxon>Eukaryota</taxon>
        <taxon>Fungi</taxon>
        <taxon>Dikarya</taxon>
        <taxon>Ascomycota</taxon>
        <taxon>Pezizomycotina</taxon>
        <taxon>Sordariomycetes</taxon>
        <taxon>Hypocreomycetidae</taxon>
        <taxon>Glomerellales</taxon>
        <taxon>Glomerellaceae</taxon>
        <taxon>Colletotrichum</taxon>
        <taxon>Colletotrichum spaethianum species complex</taxon>
    </lineage>
</organism>
<dbReference type="Gene3D" id="3.40.50.1820">
    <property type="entry name" value="alpha/beta hydrolase"/>
    <property type="match status" value="1"/>
</dbReference>
<evidence type="ECO:0000259" key="2">
    <source>
        <dbReference type="Pfam" id="PF07859"/>
    </source>
</evidence>
<comment type="caution">
    <text evidence="3">The sequence shown here is derived from an EMBL/GenBank/DDBJ whole genome shotgun (WGS) entry which is preliminary data.</text>
</comment>
<keyword evidence="1" id="KW-0378">Hydrolase</keyword>
<evidence type="ECO:0000256" key="1">
    <source>
        <dbReference type="ARBA" id="ARBA00022801"/>
    </source>
</evidence>
<dbReference type="InterPro" id="IPR050300">
    <property type="entry name" value="GDXG_lipolytic_enzyme"/>
</dbReference>
<keyword evidence="4" id="KW-1185">Reference proteome</keyword>
<gene>
    <name evidence="3" type="ORF">ColLi_13895</name>
</gene>
<dbReference type="GO" id="GO:0016787">
    <property type="term" value="F:hydrolase activity"/>
    <property type="evidence" value="ECO:0007669"/>
    <property type="project" value="UniProtKB-KW"/>
</dbReference>
<protein>
    <submittedName>
        <fullName evidence="3">Carboxylesterase NlhH</fullName>
    </submittedName>
</protein>
<name>A0AA37H1N4_9PEZI</name>
<dbReference type="AlphaFoldDB" id="A0AA37H1N4"/>
<dbReference type="InterPro" id="IPR029058">
    <property type="entry name" value="AB_hydrolase_fold"/>
</dbReference>
<evidence type="ECO:0000313" key="4">
    <source>
        <dbReference type="Proteomes" id="UP001055172"/>
    </source>
</evidence>
<dbReference type="PANTHER" id="PTHR48081:SF8">
    <property type="entry name" value="ALPHA_BETA HYDROLASE FOLD-3 DOMAIN-CONTAINING PROTEIN-RELATED"/>
    <property type="match status" value="1"/>
</dbReference>
<accession>A0AA37H1N4</accession>
<feature type="domain" description="Alpha/beta hydrolase fold-3" evidence="2">
    <location>
        <begin position="44"/>
        <end position="263"/>
    </location>
</feature>
<dbReference type="EMBL" id="BPPX01000066">
    <property type="protein sequence ID" value="GJC91057.1"/>
    <property type="molecule type" value="Genomic_DNA"/>
</dbReference>